<dbReference type="Proteomes" id="UP001200145">
    <property type="component" value="Unassembled WGS sequence"/>
</dbReference>
<organism evidence="7 8">
    <name type="scientific">Flavihumibacter fluminis</name>
    <dbReference type="NCBI Taxonomy" id="2909236"/>
    <lineage>
        <taxon>Bacteria</taxon>
        <taxon>Pseudomonadati</taxon>
        <taxon>Bacteroidota</taxon>
        <taxon>Chitinophagia</taxon>
        <taxon>Chitinophagales</taxon>
        <taxon>Chitinophagaceae</taxon>
        <taxon>Flavihumibacter</taxon>
    </lineage>
</organism>
<dbReference type="RefSeq" id="WP_234866577.1">
    <property type="nucleotide sequence ID" value="NZ_JAKEVY010000003.1"/>
</dbReference>
<reference evidence="7 8" key="1">
    <citation type="submission" date="2022-01" db="EMBL/GenBank/DDBJ databases">
        <title>Flavihumibacter sp. nov., isolated from sediment of a river.</title>
        <authorList>
            <person name="Liu H."/>
        </authorList>
    </citation>
    <scope>NUCLEOTIDE SEQUENCE [LARGE SCALE GENOMIC DNA]</scope>
    <source>
        <strain evidence="7 8">RY-1</strain>
    </source>
</reference>
<dbReference type="Pfam" id="PF02656">
    <property type="entry name" value="DUF202"/>
    <property type="match status" value="1"/>
</dbReference>
<evidence type="ECO:0000256" key="4">
    <source>
        <dbReference type="ARBA" id="ARBA00023136"/>
    </source>
</evidence>
<comment type="subcellular location">
    <subcellularLocation>
        <location evidence="1">Endomembrane system</location>
        <topology evidence="1">Multi-pass membrane protein</topology>
    </subcellularLocation>
</comment>
<dbReference type="EMBL" id="JAKEVY010000003">
    <property type="protein sequence ID" value="MCF1715627.1"/>
    <property type="molecule type" value="Genomic_DNA"/>
</dbReference>
<evidence type="ECO:0000313" key="8">
    <source>
        <dbReference type="Proteomes" id="UP001200145"/>
    </source>
</evidence>
<keyword evidence="2 5" id="KW-0812">Transmembrane</keyword>
<evidence type="ECO:0000256" key="1">
    <source>
        <dbReference type="ARBA" id="ARBA00004127"/>
    </source>
</evidence>
<sequence>MTADKPTPTRTKLSLTDELAVERTRLANERTLLAYIRSSLYFSIAGLTLNSFFQLELGWLLELAFWLVAIGILISGIIRYRRVAKKLNISAFAQKRWHLLMEEEV</sequence>
<accession>A0ABS9BKI1</accession>
<evidence type="ECO:0000256" key="2">
    <source>
        <dbReference type="ARBA" id="ARBA00022692"/>
    </source>
</evidence>
<feature type="transmembrane region" description="Helical" evidence="5">
    <location>
        <begin position="59"/>
        <end position="78"/>
    </location>
</feature>
<evidence type="ECO:0000256" key="5">
    <source>
        <dbReference type="SAM" id="Phobius"/>
    </source>
</evidence>
<evidence type="ECO:0000259" key="6">
    <source>
        <dbReference type="Pfam" id="PF02656"/>
    </source>
</evidence>
<keyword evidence="3 5" id="KW-1133">Transmembrane helix</keyword>
<protein>
    <submittedName>
        <fullName evidence="7">DUF202 domain-containing protein</fullName>
    </submittedName>
</protein>
<keyword evidence="4 5" id="KW-0472">Membrane</keyword>
<evidence type="ECO:0000256" key="3">
    <source>
        <dbReference type="ARBA" id="ARBA00022989"/>
    </source>
</evidence>
<comment type="caution">
    <text evidence="7">The sequence shown here is derived from an EMBL/GenBank/DDBJ whole genome shotgun (WGS) entry which is preliminary data.</text>
</comment>
<feature type="domain" description="DUF202" evidence="6">
    <location>
        <begin position="23"/>
        <end position="85"/>
    </location>
</feature>
<proteinExistence type="predicted"/>
<keyword evidence="8" id="KW-1185">Reference proteome</keyword>
<gene>
    <name evidence="7" type="ORF">L0U88_13400</name>
</gene>
<name>A0ABS9BKI1_9BACT</name>
<evidence type="ECO:0000313" key="7">
    <source>
        <dbReference type="EMBL" id="MCF1715627.1"/>
    </source>
</evidence>
<dbReference type="InterPro" id="IPR003807">
    <property type="entry name" value="DUF202"/>
</dbReference>
<feature type="transmembrane region" description="Helical" evidence="5">
    <location>
        <begin position="32"/>
        <end position="53"/>
    </location>
</feature>